<dbReference type="STRING" id="7868.ENSCMIP00000026872"/>
<evidence type="ECO:0000259" key="2">
    <source>
        <dbReference type="PROSITE" id="PS50942"/>
    </source>
</evidence>
<dbReference type="InterPro" id="IPR030224">
    <property type="entry name" value="Sla2_fam"/>
</dbReference>
<dbReference type="GO" id="GO:0030864">
    <property type="term" value="C:cortical actin cytoskeleton"/>
    <property type="evidence" value="ECO:0007669"/>
    <property type="project" value="TreeGrafter"/>
</dbReference>
<dbReference type="GO" id="GO:0006897">
    <property type="term" value="P:endocytosis"/>
    <property type="evidence" value="ECO:0007669"/>
    <property type="project" value="InterPro"/>
</dbReference>
<dbReference type="PROSITE" id="PS50942">
    <property type="entry name" value="ENTH"/>
    <property type="match status" value="1"/>
</dbReference>
<dbReference type="OMA" id="VHKIMRD"/>
<dbReference type="GO" id="GO:0048268">
    <property type="term" value="P:clathrin coat assembly"/>
    <property type="evidence" value="ECO:0007669"/>
    <property type="project" value="TreeGrafter"/>
</dbReference>
<evidence type="ECO:0000256" key="1">
    <source>
        <dbReference type="SAM" id="MobiDB-lite"/>
    </source>
</evidence>
<feature type="region of interest" description="Disordered" evidence="1">
    <location>
        <begin position="295"/>
        <end position="326"/>
    </location>
</feature>
<dbReference type="GeneTree" id="ENSGT00940000153594"/>
<reference evidence="4" key="3">
    <citation type="journal article" date="2014" name="Nature">
        <title>Elephant shark genome provides unique insights into gnathostome evolution.</title>
        <authorList>
            <consortium name="International Elephant Shark Genome Sequencing Consortium"/>
            <person name="Venkatesh B."/>
            <person name="Lee A.P."/>
            <person name="Ravi V."/>
            <person name="Maurya A.K."/>
            <person name="Lian M.M."/>
            <person name="Swann J.B."/>
            <person name="Ohta Y."/>
            <person name="Flajnik M.F."/>
            <person name="Sutoh Y."/>
            <person name="Kasahara M."/>
            <person name="Hoon S."/>
            <person name="Gangu V."/>
            <person name="Roy S.W."/>
            <person name="Irimia M."/>
            <person name="Korzh V."/>
            <person name="Kondrychyn I."/>
            <person name="Lim Z.W."/>
            <person name="Tay B.H."/>
            <person name="Tohari S."/>
            <person name="Kong K.W."/>
            <person name="Ho S."/>
            <person name="Lorente-Galdos B."/>
            <person name="Quilez J."/>
            <person name="Marques-Bonet T."/>
            <person name="Raney B.J."/>
            <person name="Ingham P.W."/>
            <person name="Tay A."/>
            <person name="Hillier L.W."/>
            <person name="Minx P."/>
            <person name="Boehm T."/>
            <person name="Wilson R.K."/>
            <person name="Brenner S."/>
            <person name="Warren W.C."/>
        </authorList>
    </citation>
    <scope>NUCLEOTIDE SEQUENCE [LARGE SCALE GENOMIC DNA]</scope>
</reference>
<dbReference type="PANTHER" id="PTHR10407">
    <property type="entry name" value="HUNTINGTIN INTERACTING PROTEIN 1"/>
    <property type="match status" value="1"/>
</dbReference>
<dbReference type="InterPro" id="IPR011417">
    <property type="entry name" value="ANTH_dom"/>
</dbReference>
<dbReference type="SUPFAM" id="SSF48464">
    <property type="entry name" value="ENTH/VHS domain"/>
    <property type="match status" value="1"/>
</dbReference>
<organism evidence="3 4">
    <name type="scientific">Callorhinchus milii</name>
    <name type="common">Ghost shark</name>
    <dbReference type="NCBI Taxonomy" id="7868"/>
    <lineage>
        <taxon>Eukaryota</taxon>
        <taxon>Metazoa</taxon>
        <taxon>Chordata</taxon>
        <taxon>Craniata</taxon>
        <taxon>Vertebrata</taxon>
        <taxon>Chondrichthyes</taxon>
        <taxon>Holocephali</taxon>
        <taxon>Chimaeriformes</taxon>
        <taxon>Callorhinchidae</taxon>
        <taxon>Callorhinchus</taxon>
    </lineage>
</organism>
<evidence type="ECO:0000313" key="3">
    <source>
        <dbReference type="Ensembl" id="ENSCMIP00000026872.1"/>
    </source>
</evidence>
<dbReference type="GO" id="GO:0032051">
    <property type="term" value="F:clathrin light chain binding"/>
    <property type="evidence" value="ECO:0007669"/>
    <property type="project" value="TreeGrafter"/>
</dbReference>
<dbReference type="InterPro" id="IPR013809">
    <property type="entry name" value="ENTH"/>
</dbReference>
<feature type="domain" description="ENTH" evidence="2">
    <location>
        <begin position="20"/>
        <end position="152"/>
    </location>
</feature>
<evidence type="ECO:0000313" key="4">
    <source>
        <dbReference type="Proteomes" id="UP000314986"/>
    </source>
</evidence>
<sequence>VYCSPTALACSRVPMPVILSSNVLIISFSLPAFQTVSINKAINTQEVAVKEKAPCILGTHHEKGAQTFWSVVNRLPLSSNAVLCWKFCHVFHKLLRDGHSSVLQDSMRYKGELSDMSRMWGHLSEGYGRLSSIYLKLLITKMEFHSKNPRFPGNLQMTDRQLEETGENDVNNFFQLTVEMFDYLECELSLFQDVPMVGEVGGELLGGCWTLCFLLFCWMLFSLSLPGLPADTLQGHRDRFHEQFRKLKELLYRSSNLQYFKRLIQIPQLPESPPNFLRASALSEHVSPVVVIPAESGSPDTEPVAETEDLVEMDSSSQQVQRPLGGRGGSLYSHRGIIQSCYPLSPPPRRVCVFVSLQCPEHHLTHVEG</sequence>
<dbReference type="Pfam" id="PF07651">
    <property type="entry name" value="ANTH"/>
    <property type="match status" value="2"/>
</dbReference>
<reference evidence="4" key="2">
    <citation type="journal article" date="2007" name="PLoS Biol.">
        <title>Survey sequencing and comparative analysis of the elephant shark (Callorhinchus milii) genome.</title>
        <authorList>
            <person name="Venkatesh B."/>
            <person name="Kirkness E.F."/>
            <person name="Loh Y.H."/>
            <person name="Halpern A.L."/>
            <person name="Lee A.P."/>
            <person name="Johnson J."/>
            <person name="Dandona N."/>
            <person name="Viswanathan L.D."/>
            <person name="Tay A."/>
            <person name="Venter J.C."/>
            <person name="Strausberg R.L."/>
            <person name="Brenner S."/>
        </authorList>
    </citation>
    <scope>NUCLEOTIDE SEQUENCE [LARGE SCALE GENOMIC DNA]</scope>
</reference>
<accession>A0A4W3IDL0</accession>
<dbReference type="SMART" id="SM00273">
    <property type="entry name" value="ENTH"/>
    <property type="match status" value="1"/>
</dbReference>
<dbReference type="GO" id="GO:0051015">
    <property type="term" value="F:actin filament binding"/>
    <property type="evidence" value="ECO:0007669"/>
    <property type="project" value="TreeGrafter"/>
</dbReference>
<proteinExistence type="predicted"/>
<dbReference type="FunFam" id="1.25.40.90:FF:000012">
    <property type="entry name" value="Huntingtin interacting protein 1-related"/>
    <property type="match status" value="1"/>
</dbReference>
<dbReference type="GO" id="GO:0030136">
    <property type="term" value="C:clathrin-coated vesicle"/>
    <property type="evidence" value="ECO:0007669"/>
    <property type="project" value="TreeGrafter"/>
</dbReference>
<name>A0A4W3IDL0_CALMI</name>
<dbReference type="InterPro" id="IPR008942">
    <property type="entry name" value="ENTH_VHS"/>
</dbReference>
<dbReference type="GO" id="GO:0035615">
    <property type="term" value="F:clathrin adaptor activity"/>
    <property type="evidence" value="ECO:0007669"/>
    <property type="project" value="TreeGrafter"/>
</dbReference>
<keyword evidence="4" id="KW-1185">Reference proteome</keyword>
<reference evidence="3" key="5">
    <citation type="submission" date="2025-09" db="UniProtKB">
        <authorList>
            <consortium name="Ensembl"/>
        </authorList>
    </citation>
    <scope>IDENTIFICATION</scope>
</reference>
<reference evidence="3" key="4">
    <citation type="submission" date="2025-08" db="UniProtKB">
        <authorList>
            <consortium name="Ensembl"/>
        </authorList>
    </citation>
    <scope>IDENTIFICATION</scope>
</reference>
<reference evidence="4" key="1">
    <citation type="journal article" date="2006" name="Science">
        <title>Ancient noncoding elements conserved in the human genome.</title>
        <authorList>
            <person name="Venkatesh B."/>
            <person name="Kirkness E.F."/>
            <person name="Loh Y.H."/>
            <person name="Halpern A.L."/>
            <person name="Lee A.P."/>
            <person name="Johnson J."/>
            <person name="Dandona N."/>
            <person name="Viswanathan L.D."/>
            <person name="Tay A."/>
            <person name="Venter J.C."/>
            <person name="Strausberg R.L."/>
            <person name="Brenner S."/>
        </authorList>
    </citation>
    <scope>NUCLEOTIDE SEQUENCE [LARGE SCALE GENOMIC DNA]</scope>
</reference>
<dbReference type="GO" id="GO:0098793">
    <property type="term" value="C:presynapse"/>
    <property type="evidence" value="ECO:0007669"/>
    <property type="project" value="TreeGrafter"/>
</dbReference>
<dbReference type="InParanoid" id="A0A4W3IDL0"/>
<dbReference type="Gene3D" id="1.25.40.90">
    <property type="match status" value="1"/>
</dbReference>
<dbReference type="GO" id="GO:0007015">
    <property type="term" value="P:actin filament organization"/>
    <property type="evidence" value="ECO:0007669"/>
    <property type="project" value="TreeGrafter"/>
</dbReference>
<dbReference type="GO" id="GO:0043325">
    <property type="term" value="F:phosphatidylinositol-3,4-bisphosphate binding"/>
    <property type="evidence" value="ECO:0007669"/>
    <property type="project" value="TreeGrafter"/>
</dbReference>
<dbReference type="Proteomes" id="UP000314986">
    <property type="component" value="Unassembled WGS sequence"/>
</dbReference>
<dbReference type="Ensembl" id="ENSCMIT00000027303.1">
    <property type="protein sequence ID" value="ENSCMIP00000026872.1"/>
    <property type="gene ID" value="ENSCMIG00000011726.1"/>
</dbReference>
<dbReference type="GO" id="GO:0080025">
    <property type="term" value="F:phosphatidylinositol-3,5-bisphosphate binding"/>
    <property type="evidence" value="ECO:0007669"/>
    <property type="project" value="TreeGrafter"/>
</dbReference>
<protein>
    <recommendedName>
        <fullName evidence="2">ENTH domain-containing protein</fullName>
    </recommendedName>
</protein>
<dbReference type="AlphaFoldDB" id="A0A4W3IDL0"/>
<feature type="compositionally biased region" description="Acidic residues" evidence="1">
    <location>
        <begin position="303"/>
        <end position="312"/>
    </location>
</feature>
<dbReference type="PANTHER" id="PTHR10407:SF14">
    <property type="entry name" value="HUNTINGTIN-INTERACTING PROTEIN 1"/>
    <property type="match status" value="1"/>
</dbReference>